<gene>
    <name evidence="1" type="ORF">GGB84_000792</name>
</gene>
<dbReference type="PANTHER" id="PTHR22674:SF6">
    <property type="entry name" value="NTPASE KAP FAMILY P-LOOP DOMAIN-CONTAINING PROTEIN 1"/>
    <property type="match status" value="1"/>
</dbReference>
<dbReference type="InterPro" id="IPR027417">
    <property type="entry name" value="P-loop_NTPase"/>
</dbReference>
<dbReference type="InterPro" id="IPR011646">
    <property type="entry name" value="KAP_P-loop"/>
</dbReference>
<dbReference type="Pfam" id="PF07693">
    <property type="entry name" value="KAP_NTPase"/>
    <property type="match status" value="1"/>
</dbReference>
<accession>A0A765T1Z0</accession>
<dbReference type="PANTHER" id="PTHR22674">
    <property type="entry name" value="NTPASE, KAP FAMILY P-LOOP DOMAIN-CONTAINING 1"/>
    <property type="match status" value="1"/>
</dbReference>
<organism evidence="1">
    <name type="scientific">Escherichia coli</name>
    <dbReference type="NCBI Taxonomy" id="562"/>
    <lineage>
        <taxon>Bacteria</taxon>
        <taxon>Pseudomonadati</taxon>
        <taxon>Pseudomonadota</taxon>
        <taxon>Gammaproteobacteria</taxon>
        <taxon>Enterobacterales</taxon>
        <taxon>Enterobacteriaceae</taxon>
        <taxon>Escherichia</taxon>
    </lineage>
</organism>
<dbReference type="SUPFAM" id="SSF52540">
    <property type="entry name" value="P-loop containing nucleoside triphosphate hydrolases"/>
    <property type="match status" value="1"/>
</dbReference>
<reference evidence="1" key="2">
    <citation type="submission" date="2020-02" db="EMBL/GenBank/DDBJ databases">
        <authorList>
            <consortium name="NCBI Pathogen Detection Project"/>
        </authorList>
    </citation>
    <scope>NUCLEOTIDE SEQUENCE</scope>
    <source>
        <strain evidence="1">1839</strain>
    </source>
</reference>
<dbReference type="EMBL" id="DAAYTU010000004">
    <property type="protein sequence ID" value="HAG5769197.1"/>
    <property type="molecule type" value="Genomic_DNA"/>
</dbReference>
<evidence type="ECO:0000313" key="1">
    <source>
        <dbReference type="EMBL" id="HAG5769197.1"/>
    </source>
</evidence>
<name>A0A765T1Z0_ECOLX</name>
<reference evidence="1" key="1">
    <citation type="journal article" date="2018" name="Genome Biol.">
        <title>SKESA: strategic k-mer extension for scrupulous assemblies.</title>
        <authorList>
            <person name="Souvorov A."/>
            <person name="Agarwala R."/>
            <person name="Lipman D.J."/>
        </authorList>
    </citation>
    <scope>NUCLEOTIDE SEQUENCE [LARGE SCALE GENOMIC DNA]</scope>
    <source>
        <strain evidence="1">1839</strain>
    </source>
</reference>
<dbReference type="InterPro" id="IPR052754">
    <property type="entry name" value="NTPase_KAP_P-loop"/>
</dbReference>
<comment type="caution">
    <text evidence="1">The sequence shown here is derived from an EMBL/GenBank/DDBJ whole genome shotgun (WGS) entry which is preliminary data.</text>
</comment>
<proteinExistence type="predicted"/>
<sequence>MRAYHNDQPILGGQNDPDLLNRLTFANNLANILLLNNDDDCFTVSIEAEWGYGKTSVINLIKNALNEKDSLPIIIEYNPWLAGQPESLIQDFLLQFSSQLNIKDKSKVALKVSKELIAYSSLFSAAKLIPGAEPWASIIEKSLSSFGHATKKIAELKKLDLLDRKKQVANAIKKIKHPIIVIIDDIDRLTPSEAFQVLRLVKAVANFSGTSFLLAFDPNYLISVLDKNNIINPSEYINKIVQLRVSLPVISERGLNEIANSEFEKLGDSFLTDKFEKDQERLDWIYHNYFKQLINNPRELKRFFNHLRFTLEQIKGQVCSSDLFSLSLIATKSNLIYEHIKNTPEAYIGNRLTINNLLMNKHQDIIEHYSHERCNKLNIFSQRERTLMQGLLEYIFPLLRPNQSYPYDVSDSDAAGRISAPQRLHIALHFKTPVGYISDHDILLFIEGKINREKFLEDVLSQNAEERFFEMMNIYTDACCKVDSFNILTCIYDRFLFSQELKSSLEKNYGLIREDPYRRMYWLTDKIISKSSEQYELIKKIIGRYENAPLGAEVLYNVRNSSNIQINKDQIVELENTFKETATIALNKKIFFDYHLESNIFFELKRISVEFTSEFLASILSEDGIIRLCEIIGETGRDSTNGPYVIFDEHYFGEILDVDEVRNKAKNIDISKHPTRIQAVLKSIADGKKYYLRDATISLK</sequence>
<dbReference type="AlphaFoldDB" id="A0A765T1Z0"/>
<protein>
    <submittedName>
        <fullName evidence="1">AAA family ATPase</fullName>
    </submittedName>
</protein>
<dbReference type="Gene3D" id="3.40.50.300">
    <property type="entry name" value="P-loop containing nucleotide triphosphate hydrolases"/>
    <property type="match status" value="1"/>
</dbReference>